<reference evidence="1" key="1">
    <citation type="submission" date="2017-04" db="EMBL/GenBank/DDBJ databases">
        <title>Population genomics of picophytoplankton unveils novel chromosome hypervariability.</title>
        <authorList>
            <consortium name="DOE Joint Genome Institute"/>
            <person name="Blanc-Mathieu R."/>
            <person name="Krasovec M."/>
            <person name="Hebrard M."/>
            <person name="Yau S."/>
            <person name="Desgranges E."/>
            <person name="Martin J."/>
            <person name="Schackwitz W."/>
            <person name="Kuo A."/>
            <person name="Salin G."/>
            <person name="Donnadieu C."/>
            <person name="Desdevises Y."/>
            <person name="Sanchez-Ferandin S."/>
            <person name="Moreau H."/>
            <person name="Rivals E."/>
            <person name="Grigoriev I.V."/>
            <person name="Grimsley N."/>
            <person name="Eyre-Walker A."/>
            <person name="Piganeau G."/>
        </authorList>
    </citation>
    <scope>NUCLEOTIDE SEQUENCE [LARGE SCALE GENOMIC DNA]</scope>
    <source>
        <strain evidence="1">RCC 1115</strain>
    </source>
</reference>
<organism evidence="1">
    <name type="scientific">Ostreococcus tauri</name>
    <name type="common">Marine green alga</name>
    <dbReference type="NCBI Taxonomy" id="70448"/>
    <lineage>
        <taxon>Eukaryota</taxon>
        <taxon>Viridiplantae</taxon>
        <taxon>Chlorophyta</taxon>
        <taxon>Mamiellophyceae</taxon>
        <taxon>Mamiellales</taxon>
        <taxon>Bathycoccaceae</taxon>
        <taxon>Ostreococcus</taxon>
    </lineage>
</organism>
<accession>A0A1Y5IAR8</accession>
<dbReference type="EMBL" id="KZ155782">
    <property type="protein sequence ID" value="OUS46606.1"/>
    <property type="molecule type" value="Genomic_DNA"/>
</dbReference>
<dbReference type="AlphaFoldDB" id="A0A1Y5IAR8"/>
<gene>
    <name evidence="1" type="ORF">BE221DRAFT_113236</name>
</gene>
<protein>
    <submittedName>
        <fullName evidence="1">Uncharacterized protein</fullName>
    </submittedName>
</protein>
<sequence>MDRAHAGNVGVASSRRASATTRLFDGARRLSAAPDVDSQTSPSTVYRATYCAGGACTTMTCGCPLVGPATAAAACLSFTSRLTWHCKHGVQQQHSKHPIARVHASEDVTDQAGAVAITRPRALGHRPEVTGRAARGVDAIAAIIHAAEQGVSHRGHLHDASHDDGGFLRAVVRRGRATRCASPRPWTTTRVDRARARSPAVTTDKYVSRAHTAFAPRPLRRRTRAAGRARTRQRIAAILARDPMASRRISCTNEPIERK</sequence>
<evidence type="ECO:0000313" key="1">
    <source>
        <dbReference type="EMBL" id="OUS46606.1"/>
    </source>
</evidence>
<name>A0A1Y5IAR8_OSTTA</name>
<dbReference type="Proteomes" id="UP000195557">
    <property type="component" value="Unassembled WGS sequence"/>
</dbReference>
<proteinExistence type="predicted"/>